<keyword evidence="3" id="KW-1185">Reference proteome</keyword>
<feature type="region of interest" description="Disordered" evidence="1">
    <location>
        <begin position="114"/>
        <end position="153"/>
    </location>
</feature>
<evidence type="ECO:0000313" key="2">
    <source>
        <dbReference type="EMBL" id="PNG99393.1"/>
    </source>
</evidence>
<feature type="compositionally biased region" description="Polar residues" evidence="1">
    <location>
        <begin position="1"/>
        <end position="17"/>
    </location>
</feature>
<reference evidence="2 3" key="1">
    <citation type="journal article" date="2017" name="Mol. Biol. Evol.">
        <title>The 4-celled Tetrabaena socialis nuclear genome reveals the essential components for genetic control of cell number at the origin of multicellularity in the volvocine lineage.</title>
        <authorList>
            <person name="Featherston J."/>
            <person name="Arakaki Y."/>
            <person name="Hanschen E.R."/>
            <person name="Ferris P.J."/>
            <person name="Michod R.E."/>
            <person name="Olson B.J.S.C."/>
            <person name="Nozaki H."/>
            <person name="Durand P.M."/>
        </authorList>
    </citation>
    <scope>NUCLEOTIDE SEQUENCE [LARGE SCALE GENOMIC DNA]</scope>
    <source>
        <strain evidence="2 3">NIES-571</strain>
    </source>
</reference>
<dbReference type="Proteomes" id="UP000236333">
    <property type="component" value="Unassembled WGS sequence"/>
</dbReference>
<feature type="compositionally biased region" description="Low complexity" evidence="1">
    <location>
        <begin position="126"/>
        <end position="140"/>
    </location>
</feature>
<accession>A0A2J7ZGJ3</accession>
<feature type="region of interest" description="Disordered" evidence="1">
    <location>
        <begin position="1"/>
        <end position="102"/>
    </location>
</feature>
<proteinExistence type="predicted"/>
<gene>
    <name evidence="2" type="ORF">TSOC_014831</name>
</gene>
<comment type="caution">
    <text evidence="2">The sequence shown here is derived from an EMBL/GenBank/DDBJ whole genome shotgun (WGS) entry which is preliminary data.</text>
</comment>
<feature type="compositionally biased region" description="Polar residues" evidence="1">
    <location>
        <begin position="56"/>
        <end position="65"/>
    </location>
</feature>
<feature type="non-terminal residue" evidence="2">
    <location>
        <position position="524"/>
    </location>
</feature>
<evidence type="ECO:0000313" key="3">
    <source>
        <dbReference type="Proteomes" id="UP000236333"/>
    </source>
</evidence>
<feature type="region of interest" description="Disordered" evidence="1">
    <location>
        <begin position="374"/>
        <end position="420"/>
    </location>
</feature>
<feature type="compositionally biased region" description="Low complexity" evidence="1">
    <location>
        <begin position="72"/>
        <end position="102"/>
    </location>
</feature>
<dbReference type="EMBL" id="PGGS01003026">
    <property type="protein sequence ID" value="PNG99393.1"/>
    <property type="molecule type" value="Genomic_DNA"/>
</dbReference>
<organism evidence="2 3">
    <name type="scientific">Tetrabaena socialis</name>
    <dbReference type="NCBI Taxonomy" id="47790"/>
    <lineage>
        <taxon>Eukaryota</taxon>
        <taxon>Viridiplantae</taxon>
        <taxon>Chlorophyta</taxon>
        <taxon>core chlorophytes</taxon>
        <taxon>Chlorophyceae</taxon>
        <taxon>CS clade</taxon>
        <taxon>Chlamydomonadales</taxon>
        <taxon>Tetrabaenaceae</taxon>
        <taxon>Tetrabaena</taxon>
    </lineage>
</organism>
<protein>
    <submittedName>
        <fullName evidence="2">Uncharacterized protein</fullName>
    </submittedName>
</protein>
<evidence type="ECO:0000256" key="1">
    <source>
        <dbReference type="SAM" id="MobiDB-lite"/>
    </source>
</evidence>
<feature type="compositionally biased region" description="Gly residues" evidence="1">
    <location>
        <begin position="383"/>
        <end position="414"/>
    </location>
</feature>
<feature type="non-terminal residue" evidence="2">
    <location>
        <position position="1"/>
    </location>
</feature>
<dbReference type="AlphaFoldDB" id="A0A2J7ZGJ3"/>
<name>A0A2J7ZGJ3_9CHLO</name>
<sequence>AWLQQAHPQQLVRQQQPADDHRALPEQQQPATDPRGGFISEQALAFGPGPGLGDATSATHGQLSSGGCCPAHLQHPHGQPQPQQRLLQHQQGQPQAQHGQQHQLYPRYQQQPVGIGCYVTSPPHQPTQHHPPQQPQAAQPTQPPGGPAAVHGPGLGQFLAAVMAAAAEQPPPTLAVAGAEHAGGLGNARASVAGPNMVGLAASGVAGYAPQSTAPTLSPNAPPAIALLQALQQLLAAAAAPCIAQQQPRQRSVLPGAHPGIVRLVAALAAAAVPLPPAAAAAAPAGGVVAGAPAGGVAAEAPAGEAEGAEAEGSYLVDLLLKGFAARGLCYESLRAQRAQRAQQAQQAQQARLGDAGLPVHLVVPQESFSESFGSLFGPDVRPGGGSDGGGGDDAADGGDGGGGESGGGNGGSDGAAAGAAHTTAPAPYRFLGPQELKRPNYCSQTGGFGKAQYSRIDAHYSRIDSLALTAGGLRGLPPALAAALLAARNDAPAPADSWVRGGIYLCDYENLTHCLRHHDLKRN</sequence>